<comment type="subcellular location">
    <subcellularLocation>
        <location evidence="1">Membrane</location>
        <topology evidence="1">Multi-pass membrane protein</topology>
    </subcellularLocation>
</comment>
<dbReference type="Proteomes" id="UP001208570">
    <property type="component" value="Unassembled WGS sequence"/>
</dbReference>
<feature type="transmembrane region" description="Helical" evidence="7">
    <location>
        <begin position="395"/>
        <end position="414"/>
    </location>
</feature>
<dbReference type="Pfam" id="PF00892">
    <property type="entry name" value="EamA"/>
    <property type="match status" value="1"/>
</dbReference>
<evidence type="ECO:0000256" key="4">
    <source>
        <dbReference type="ARBA" id="ARBA00022989"/>
    </source>
</evidence>
<feature type="transmembrane region" description="Helical" evidence="7">
    <location>
        <begin position="272"/>
        <end position="290"/>
    </location>
</feature>
<dbReference type="EMBL" id="JAODUP010000282">
    <property type="protein sequence ID" value="KAK2153874.1"/>
    <property type="molecule type" value="Genomic_DNA"/>
</dbReference>
<dbReference type="AlphaFoldDB" id="A0AAD9JIM2"/>
<feature type="transmembrane region" description="Helical" evidence="7">
    <location>
        <begin position="368"/>
        <end position="389"/>
    </location>
</feature>
<feature type="transmembrane region" description="Helical" evidence="7">
    <location>
        <begin position="241"/>
        <end position="260"/>
    </location>
</feature>
<dbReference type="PANTHER" id="PTHR23051">
    <property type="entry name" value="SOLUTE CARRIER FAMILY 35, MEMBER F5"/>
    <property type="match status" value="1"/>
</dbReference>
<dbReference type="GO" id="GO:0016020">
    <property type="term" value="C:membrane"/>
    <property type="evidence" value="ECO:0007669"/>
    <property type="project" value="UniProtKB-SubCell"/>
</dbReference>
<feature type="transmembrane region" description="Helical" evidence="7">
    <location>
        <begin position="207"/>
        <end position="229"/>
    </location>
</feature>
<comment type="caution">
    <text evidence="9">The sequence shown here is derived from an EMBL/GenBank/DDBJ whole genome shotgun (WGS) entry which is preliminary data.</text>
</comment>
<evidence type="ECO:0000256" key="3">
    <source>
        <dbReference type="ARBA" id="ARBA00022692"/>
    </source>
</evidence>
<reference evidence="9" key="1">
    <citation type="journal article" date="2023" name="Mol. Biol. Evol.">
        <title>Third-Generation Sequencing Reveals the Adaptive Role of the Epigenome in Three Deep-Sea Polychaetes.</title>
        <authorList>
            <person name="Perez M."/>
            <person name="Aroh O."/>
            <person name="Sun Y."/>
            <person name="Lan Y."/>
            <person name="Juniper S.K."/>
            <person name="Young C.R."/>
            <person name="Angers B."/>
            <person name="Qian P.Y."/>
        </authorList>
    </citation>
    <scope>NUCLEOTIDE SEQUENCE</scope>
    <source>
        <strain evidence="9">P08H-3</strain>
    </source>
</reference>
<evidence type="ECO:0000256" key="1">
    <source>
        <dbReference type="ARBA" id="ARBA00004141"/>
    </source>
</evidence>
<proteinExistence type="inferred from homology"/>
<comment type="similarity">
    <text evidence="2">Belongs to the SLC35F solute transporter family.</text>
</comment>
<evidence type="ECO:0000256" key="7">
    <source>
        <dbReference type="SAM" id="Phobius"/>
    </source>
</evidence>
<feature type="transmembrane region" description="Helical" evidence="7">
    <location>
        <begin position="63"/>
        <end position="83"/>
    </location>
</feature>
<feature type="transmembrane region" description="Helical" evidence="7">
    <location>
        <begin position="26"/>
        <end position="43"/>
    </location>
</feature>
<dbReference type="InterPro" id="IPR037185">
    <property type="entry name" value="EmrE-like"/>
</dbReference>
<evidence type="ECO:0000259" key="8">
    <source>
        <dbReference type="Pfam" id="PF00892"/>
    </source>
</evidence>
<keyword evidence="3 7" id="KW-0812">Transmembrane</keyword>
<keyword evidence="5 7" id="KW-0472">Membrane</keyword>
<gene>
    <name evidence="9" type="ORF">LSH36_282g02000</name>
</gene>
<dbReference type="PANTHER" id="PTHR23051:SF0">
    <property type="entry name" value="SOLUTE CARRIER FAMILY 35 MEMBER F5"/>
    <property type="match status" value="1"/>
</dbReference>
<evidence type="ECO:0000256" key="5">
    <source>
        <dbReference type="ARBA" id="ARBA00023136"/>
    </source>
</evidence>
<feature type="domain" description="EamA" evidence="8">
    <location>
        <begin position="273"/>
        <end position="412"/>
    </location>
</feature>
<dbReference type="InterPro" id="IPR000620">
    <property type="entry name" value="EamA_dom"/>
</dbReference>
<keyword evidence="10" id="KW-1185">Reference proteome</keyword>
<evidence type="ECO:0000313" key="9">
    <source>
        <dbReference type="EMBL" id="KAK2153874.1"/>
    </source>
</evidence>
<evidence type="ECO:0000256" key="6">
    <source>
        <dbReference type="ARBA" id="ARBA00040744"/>
    </source>
</evidence>
<dbReference type="SUPFAM" id="SSF103481">
    <property type="entry name" value="Multidrug resistance efflux transporter EmrE"/>
    <property type="match status" value="1"/>
</dbReference>
<accession>A0AAD9JIM2</accession>
<evidence type="ECO:0000313" key="10">
    <source>
        <dbReference type="Proteomes" id="UP001208570"/>
    </source>
</evidence>
<feature type="transmembrane region" description="Helical" evidence="7">
    <location>
        <begin position="302"/>
        <end position="326"/>
    </location>
</feature>
<evidence type="ECO:0000256" key="2">
    <source>
        <dbReference type="ARBA" id="ARBA00007863"/>
    </source>
</evidence>
<feature type="transmembrane region" description="Helical" evidence="7">
    <location>
        <begin position="338"/>
        <end position="361"/>
    </location>
</feature>
<feature type="transmembrane region" description="Helical" evidence="7">
    <location>
        <begin position="169"/>
        <end position="187"/>
    </location>
</feature>
<sequence>MIYCIAAWKTKDKMFGVSSLSRAQRLALGMFILLLVDVIWVVSSELTQYLSSQKNMGRPYFSTYLQTTMFVLYLAGFLFWRSWWLQCRKKSMIEEKENEINSSIQTDKLLSDPIYVPIKVEEKQSGTESDDSSYIHAEEAALARMSYAAFVRAEEARLKAASKLTVKQVAKMAIIFCFVLFFANLSYQEACKSEEDFDHDSSADRVASSVGVVKVLSSTSGLFTLVLAAIFPSTSGDRLTLTKFVAVSVSIGGVTLVSLSDKIFEPKIHVGTLFWALSGALLYAIYLVLLRRRVDNEDKLNIPMFFGFVGLFTILFLWPGLLILHFAGAEKFEWPDPIQWLFLVANGIIGTVLSELLWLWGCFLTSSLAATLALSLTIPMTMVADILINNMKYNWMFYVGMAPIFLAFFAVSILSHYDSWDPVLLALKKLVQCVCRRRFSGLPRLRDLDREQTESLISINNRDMQDT</sequence>
<name>A0AAD9JIM2_9ANNE</name>
<organism evidence="9 10">
    <name type="scientific">Paralvinella palmiformis</name>
    <dbReference type="NCBI Taxonomy" id="53620"/>
    <lineage>
        <taxon>Eukaryota</taxon>
        <taxon>Metazoa</taxon>
        <taxon>Spiralia</taxon>
        <taxon>Lophotrochozoa</taxon>
        <taxon>Annelida</taxon>
        <taxon>Polychaeta</taxon>
        <taxon>Sedentaria</taxon>
        <taxon>Canalipalpata</taxon>
        <taxon>Terebellida</taxon>
        <taxon>Terebelliformia</taxon>
        <taxon>Alvinellidae</taxon>
        <taxon>Paralvinella</taxon>
    </lineage>
</organism>
<keyword evidence="4 7" id="KW-1133">Transmembrane helix</keyword>
<protein>
    <recommendedName>
        <fullName evidence="6">Solute carrier family 35 member F5</fullName>
    </recommendedName>
</protein>